<name>A0A561S9G1_9ACTN</name>
<evidence type="ECO:0000256" key="3">
    <source>
        <dbReference type="ARBA" id="ARBA00023125"/>
    </source>
</evidence>
<evidence type="ECO:0000313" key="9">
    <source>
        <dbReference type="Proteomes" id="UP000317940"/>
    </source>
</evidence>
<dbReference type="Pfam" id="PF00072">
    <property type="entry name" value="Response_reg"/>
    <property type="match status" value="1"/>
</dbReference>
<dbReference type="PROSITE" id="PS50043">
    <property type="entry name" value="HTH_LUXR_2"/>
    <property type="match status" value="1"/>
</dbReference>
<evidence type="ECO:0000259" key="6">
    <source>
        <dbReference type="PROSITE" id="PS50043"/>
    </source>
</evidence>
<dbReference type="InterPro" id="IPR039420">
    <property type="entry name" value="WalR-like"/>
</dbReference>
<dbReference type="Proteomes" id="UP000317940">
    <property type="component" value="Unassembled WGS sequence"/>
</dbReference>
<organism evidence="8 9">
    <name type="scientific">Kitasatospora viridis</name>
    <dbReference type="NCBI Taxonomy" id="281105"/>
    <lineage>
        <taxon>Bacteria</taxon>
        <taxon>Bacillati</taxon>
        <taxon>Actinomycetota</taxon>
        <taxon>Actinomycetes</taxon>
        <taxon>Kitasatosporales</taxon>
        <taxon>Streptomycetaceae</taxon>
        <taxon>Kitasatospora</taxon>
    </lineage>
</organism>
<evidence type="ECO:0000256" key="1">
    <source>
        <dbReference type="ARBA" id="ARBA00022553"/>
    </source>
</evidence>
<dbReference type="CDD" id="cd17535">
    <property type="entry name" value="REC_NarL-like"/>
    <property type="match status" value="1"/>
</dbReference>
<dbReference type="Gene3D" id="3.40.50.2300">
    <property type="match status" value="1"/>
</dbReference>
<dbReference type="GO" id="GO:0003677">
    <property type="term" value="F:DNA binding"/>
    <property type="evidence" value="ECO:0007669"/>
    <property type="project" value="UniProtKB-KW"/>
</dbReference>
<dbReference type="Pfam" id="PF00196">
    <property type="entry name" value="GerE"/>
    <property type="match status" value="1"/>
</dbReference>
<evidence type="ECO:0000313" key="8">
    <source>
        <dbReference type="EMBL" id="TWF71501.1"/>
    </source>
</evidence>
<accession>A0A561S9G1</accession>
<keyword evidence="9" id="KW-1185">Reference proteome</keyword>
<dbReference type="SMART" id="SM00448">
    <property type="entry name" value="REC"/>
    <property type="match status" value="1"/>
</dbReference>
<proteinExistence type="predicted"/>
<evidence type="ECO:0000256" key="5">
    <source>
        <dbReference type="PROSITE-ProRule" id="PRU00169"/>
    </source>
</evidence>
<keyword evidence="1 5" id="KW-0597">Phosphoprotein</keyword>
<reference evidence="8 9" key="1">
    <citation type="submission" date="2019-06" db="EMBL/GenBank/DDBJ databases">
        <title>Sequencing the genomes of 1000 actinobacteria strains.</title>
        <authorList>
            <person name="Klenk H.-P."/>
        </authorList>
    </citation>
    <scope>NUCLEOTIDE SEQUENCE [LARGE SCALE GENOMIC DNA]</scope>
    <source>
        <strain evidence="8 9">DSM 44826</strain>
    </source>
</reference>
<feature type="domain" description="Response regulatory" evidence="7">
    <location>
        <begin position="18"/>
        <end position="138"/>
    </location>
</feature>
<comment type="caution">
    <text evidence="8">The sequence shown here is derived from an EMBL/GenBank/DDBJ whole genome shotgun (WGS) entry which is preliminary data.</text>
</comment>
<protein>
    <submittedName>
        <fullName evidence="8">LuxR family two component transcriptional regulator</fullName>
    </submittedName>
</protein>
<dbReference type="GO" id="GO:0006355">
    <property type="term" value="P:regulation of DNA-templated transcription"/>
    <property type="evidence" value="ECO:0007669"/>
    <property type="project" value="InterPro"/>
</dbReference>
<dbReference type="GO" id="GO:0000160">
    <property type="term" value="P:phosphorelay signal transduction system"/>
    <property type="evidence" value="ECO:0007669"/>
    <property type="project" value="InterPro"/>
</dbReference>
<gene>
    <name evidence="8" type="ORF">FHX73_19131</name>
</gene>
<dbReference type="InterPro" id="IPR001789">
    <property type="entry name" value="Sig_transdc_resp-reg_receiver"/>
</dbReference>
<dbReference type="InterPro" id="IPR000792">
    <property type="entry name" value="Tscrpt_reg_LuxR_C"/>
</dbReference>
<dbReference type="PROSITE" id="PS50110">
    <property type="entry name" value="RESPONSE_REGULATORY"/>
    <property type="match status" value="1"/>
</dbReference>
<dbReference type="PANTHER" id="PTHR43214">
    <property type="entry name" value="TWO-COMPONENT RESPONSE REGULATOR"/>
    <property type="match status" value="1"/>
</dbReference>
<dbReference type="InterPro" id="IPR058245">
    <property type="entry name" value="NreC/VraR/RcsB-like_REC"/>
</dbReference>
<feature type="modified residue" description="4-aspartylphosphate" evidence="5">
    <location>
        <position position="68"/>
    </location>
</feature>
<dbReference type="AlphaFoldDB" id="A0A561S9G1"/>
<keyword evidence="2" id="KW-0805">Transcription regulation</keyword>
<dbReference type="CDD" id="cd06170">
    <property type="entry name" value="LuxR_C_like"/>
    <property type="match status" value="1"/>
</dbReference>
<evidence type="ECO:0000259" key="7">
    <source>
        <dbReference type="PROSITE" id="PS50110"/>
    </source>
</evidence>
<feature type="domain" description="HTH luxR-type" evidence="6">
    <location>
        <begin position="160"/>
        <end position="230"/>
    </location>
</feature>
<keyword evidence="3" id="KW-0238">DNA-binding</keyword>
<dbReference type="EMBL" id="VIWT01000009">
    <property type="protein sequence ID" value="TWF71501.1"/>
    <property type="molecule type" value="Genomic_DNA"/>
</dbReference>
<dbReference type="SUPFAM" id="SSF52172">
    <property type="entry name" value="CheY-like"/>
    <property type="match status" value="1"/>
</dbReference>
<dbReference type="InterPro" id="IPR011006">
    <property type="entry name" value="CheY-like_superfamily"/>
</dbReference>
<dbReference type="PANTHER" id="PTHR43214:SF24">
    <property type="entry name" value="TRANSCRIPTIONAL REGULATORY PROTEIN NARL-RELATED"/>
    <property type="match status" value="1"/>
</dbReference>
<sequence>MPLTGEDPGGGAARRPLRIVVADDAVLLREGLVRLLVEDGHQVVAAVGDGPALVAAVLTHRPDVSVVDVRMLPTQRDEGLRAAIAARAQLPGAPVLILSQYVEPAYAAELLADGSGAVGYLLKDRVAEVEEFLDALDRVSRGATVLDPQVVARLLDRRRRDDPLGALTARERQLLGLMAQGHSNTAIARRLVLSASGVEKHIGNVFAKLGLPPDEAQHRRVLAVLAYLGG</sequence>
<dbReference type="SMART" id="SM00421">
    <property type="entry name" value="HTH_LUXR"/>
    <property type="match status" value="1"/>
</dbReference>
<keyword evidence="4" id="KW-0804">Transcription</keyword>
<evidence type="ECO:0000256" key="4">
    <source>
        <dbReference type="ARBA" id="ARBA00023163"/>
    </source>
</evidence>
<evidence type="ECO:0000256" key="2">
    <source>
        <dbReference type="ARBA" id="ARBA00023015"/>
    </source>
</evidence>
<dbReference type="PRINTS" id="PR00038">
    <property type="entry name" value="HTHLUXR"/>
</dbReference>